<keyword evidence="5" id="KW-1185">Reference proteome</keyword>
<dbReference type="PANTHER" id="PTHR33371:SF4">
    <property type="entry name" value="INTERMEMBRANE PHOSPHOLIPID TRANSPORT SYSTEM BINDING PROTEIN MLAD"/>
    <property type="match status" value="1"/>
</dbReference>
<dbReference type="InterPro" id="IPR003399">
    <property type="entry name" value="Mce/MlaD"/>
</dbReference>
<evidence type="ECO:0000313" key="5">
    <source>
        <dbReference type="Proteomes" id="UP000319769"/>
    </source>
</evidence>
<dbReference type="Pfam" id="PF02470">
    <property type="entry name" value="MlaD"/>
    <property type="match status" value="1"/>
</dbReference>
<comment type="caution">
    <text evidence="4">The sequence shown here is derived from an EMBL/GenBank/DDBJ whole genome shotgun (WGS) entry which is preliminary data.</text>
</comment>
<dbReference type="OrthoDB" id="4516955at2"/>
<dbReference type="GO" id="GO:0005576">
    <property type="term" value="C:extracellular region"/>
    <property type="evidence" value="ECO:0007669"/>
    <property type="project" value="TreeGrafter"/>
</dbReference>
<protein>
    <submittedName>
        <fullName evidence="4">MCE family protein</fullName>
    </submittedName>
</protein>
<gene>
    <name evidence="4" type="ORF">FPZ12_034295</name>
</gene>
<dbReference type="RefSeq" id="WP_144753437.1">
    <property type="nucleotide sequence ID" value="NZ_VMNW02000075.1"/>
</dbReference>
<name>A0A5N0UTT4_9PSEU</name>
<evidence type="ECO:0000313" key="4">
    <source>
        <dbReference type="EMBL" id="KAA9153520.1"/>
    </source>
</evidence>
<dbReference type="NCBIfam" id="TIGR00996">
    <property type="entry name" value="Mtu_fam_mce"/>
    <property type="match status" value="1"/>
</dbReference>
<evidence type="ECO:0000259" key="3">
    <source>
        <dbReference type="Pfam" id="PF11887"/>
    </source>
</evidence>
<proteinExistence type="predicted"/>
<evidence type="ECO:0000256" key="1">
    <source>
        <dbReference type="SAM" id="Phobius"/>
    </source>
</evidence>
<feature type="domain" description="Mammalian cell entry C-terminal" evidence="3">
    <location>
        <begin position="112"/>
        <end position="298"/>
    </location>
</feature>
<feature type="transmembrane region" description="Helical" evidence="1">
    <location>
        <begin position="6"/>
        <end position="27"/>
    </location>
</feature>
<dbReference type="Proteomes" id="UP000319769">
    <property type="component" value="Unassembled WGS sequence"/>
</dbReference>
<dbReference type="InterPro" id="IPR052336">
    <property type="entry name" value="MlaD_Phospholipid_Transporter"/>
</dbReference>
<organism evidence="4 5">
    <name type="scientific">Amycolatopsis acidicola</name>
    <dbReference type="NCBI Taxonomy" id="2596893"/>
    <lineage>
        <taxon>Bacteria</taxon>
        <taxon>Bacillati</taxon>
        <taxon>Actinomycetota</taxon>
        <taxon>Actinomycetes</taxon>
        <taxon>Pseudonocardiales</taxon>
        <taxon>Pseudonocardiaceae</taxon>
        <taxon>Amycolatopsis</taxon>
    </lineage>
</organism>
<feature type="domain" description="Mce/MlaD" evidence="2">
    <location>
        <begin position="32"/>
        <end position="107"/>
    </location>
</feature>
<evidence type="ECO:0000259" key="2">
    <source>
        <dbReference type="Pfam" id="PF02470"/>
    </source>
</evidence>
<dbReference type="AlphaFoldDB" id="A0A5N0UTT4"/>
<accession>A0A5N0UTT4</accession>
<reference evidence="4" key="1">
    <citation type="submission" date="2019-09" db="EMBL/GenBank/DDBJ databases">
        <authorList>
            <person name="Teo W.F.A."/>
            <person name="Duangmal K."/>
        </authorList>
    </citation>
    <scope>NUCLEOTIDE SEQUENCE [LARGE SCALE GENOMIC DNA]</scope>
    <source>
        <strain evidence="4">K81G1</strain>
    </source>
</reference>
<dbReference type="PANTHER" id="PTHR33371">
    <property type="entry name" value="INTERMEMBRANE PHOSPHOLIPID TRANSPORT SYSTEM BINDING PROTEIN MLAD-RELATED"/>
    <property type="match status" value="1"/>
</dbReference>
<sequence>MAIRRWARVTAGIVILATMAAAIVVLVRDNTRGRTLTAYFSAAVGIYAGSEVRILGVPVGTVDSVVPQGKQVRVGMTVDGDVAVPANATAAVVTPSLVSDRYVQLSPVYKSGARLADGAVIPADRTAVPVEIDQLFESLDRLTTALGPDGSNKDGALSDLLSSASRDLDGNGAQLGDMIRQLGQAATTLSESRDDVFATVDNLQKFTAMLAGSDEQVGRFADLLSQVSGYLAGERDAFSGALDQLAGALGDIQRFIQDNRGRVKSNVDKLAGTTQLLVNQRNSLSEALTAAPQALDNLLAAYDPGSATVYTRADLNEYSMGDPALPLGSGN</sequence>
<keyword evidence="1" id="KW-0472">Membrane</keyword>
<dbReference type="Pfam" id="PF11887">
    <property type="entry name" value="Mce4_CUP1"/>
    <property type="match status" value="1"/>
</dbReference>
<keyword evidence="1" id="KW-0812">Transmembrane</keyword>
<keyword evidence="1" id="KW-1133">Transmembrane helix</keyword>
<dbReference type="InterPro" id="IPR005693">
    <property type="entry name" value="Mce"/>
</dbReference>
<dbReference type="InterPro" id="IPR024516">
    <property type="entry name" value="Mce_C"/>
</dbReference>
<dbReference type="EMBL" id="VMNW02000075">
    <property type="protein sequence ID" value="KAA9153520.1"/>
    <property type="molecule type" value="Genomic_DNA"/>
</dbReference>